<dbReference type="STRING" id="215250.A0A316YQG8"/>
<proteinExistence type="predicted"/>
<dbReference type="PROSITE" id="PS51396">
    <property type="entry name" value="PUL"/>
    <property type="match status" value="1"/>
</dbReference>
<dbReference type="Gene3D" id="1.25.10.10">
    <property type="entry name" value="Leucine-rich Repeat Variant"/>
    <property type="match status" value="1"/>
</dbReference>
<sequence>MVARFQLSQQLQGHTGDVRSLSALHLGDPLKPLLLSASRDGTGRIWARPDQSKAKRDIEARINLEGHAGFVNASAWLDTGSQAYALTGGQDHLVNAFTLPLQSPDPAANSSLTPDFVLVGHEDNVCALDALSGPRGYVVSGSWDKTARVWKEWNCVSVLGDHAQAVWAVKAIDEDFVLTASADKVVRMFSLTHSRKDGEMLLPVAKFVGHTDAVRGLTMLSARTFASCGNDGNIHIYNLPNVQGPSPVQAVVQPSQVLSGHTSFVYALDSLSSGEIVSSGEDRSARVWKDGALQQTITIPAISVWSIACLSNGDIACASSDNFIRIFTRETQRVADVQELQAYETTVSSQALNKAQVGDVQKDSLPAPDALLQPGRKEGEVRMVRNGELVEAHQWSSAANQWEKIGEVVGGVGSGQKKLYQGKEYDYVFDVDIADGIPPLKLPYNATENPYNAAYKFLERNELPLTYVDQVVAFIEKNTEAVNLGSNNEFVDPYTGASSYRPGATSASAPAAAAPRPSAPVAPPILPLARPLTFKQFNEAGAKSKIDELNGQLSGATALTTDEKDAISTLLSSLTKLSSQRATGQSRLNVTPLETAMARWPLALRFPLLDAYRAASAYPTTTPTDECAKASLRVAAWTDSWPTDAEQDKTKGILAMLALRAVANAFSRKEEASSLLESGSLIAVELRKSGHFDRLNKNARTAYATVAFNFSVLVVSDPSSVKLAASTLDLVIGILKAENDPKRRDGEVFYRALVALGNLLVSKSAGSLSVGSIADAVGASQAAVSSEERIRNIQREVAEKDTAVRGI</sequence>
<evidence type="ECO:0000256" key="5">
    <source>
        <dbReference type="PROSITE-ProRule" id="PRU00221"/>
    </source>
</evidence>
<dbReference type="PROSITE" id="PS51394">
    <property type="entry name" value="PFU"/>
    <property type="match status" value="1"/>
</dbReference>
<organism evidence="8 9">
    <name type="scientific">Acaromyces ingoldii</name>
    <dbReference type="NCBI Taxonomy" id="215250"/>
    <lineage>
        <taxon>Eukaryota</taxon>
        <taxon>Fungi</taxon>
        <taxon>Dikarya</taxon>
        <taxon>Basidiomycota</taxon>
        <taxon>Ustilaginomycotina</taxon>
        <taxon>Exobasidiomycetes</taxon>
        <taxon>Exobasidiales</taxon>
        <taxon>Cryptobasidiaceae</taxon>
        <taxon>Acaromyces</taxon>
    </lineage>
</organism>
<keyword evidence="2" id="KW-0963">Cytoplasm</keyword>
<dbReference type="SUPFAM" id="SSF50978">
    <property type="entry name" value="WD40 repeat-like"/>
    <property type="match status" value="1"/>
</dbReference>
<dbReference type="PANTHER" id="PTHR19849">
    <property type="entry name" value="PHOSPHOLIPASE A-2-ACTIVATING PROTEIN"/>
    <property type="match status" value="1"/>
</dbReference>
<dbReference type="PANTHER" id="PTHR19849:SF0">
    <property type="entry name" value="PHOSPHOLIPASE A-2-ACTIVATING PROTEIN"/>
    <property type="match status" value="1"/>
</dbReference>
<dbReference type="InParanoid" id="A0A316YQG8"/>
<protein>
    <submittedName>
        <fullName evidence="8">PFU-domain-containing protein</fullName>
    </submittedName>
</protein>
<dbReference type="Pfam" id="PF00400">
    <property type="entry name" value="WD40"/>
    <property type="match status" value="5"/>
</dbReference>
<evidence type="ECO:0000256" key="3">
    <source>
        <dbReference type="ARBA" id="ARBA00022574"/>
    </source>
</evidence>
<dbReference type="RefSeq" id="XP_025378679.1">
    <property type="nucleotide sequence ID" value="XM_025521014.1"/>
</dbReference>
<keyword evidence="4" id="KW-0677">Repeat</keyword>
<comment type="subcellular location">
    <subcellularLocation>
        <location evidence="1">Cytoplasm</location>
    </subcellularLocation>
</comment>
<dbReference type="Pfam" id="PF09070">
    <property type="entry name" value="PFU"/>
    <property type="match status" value="1"/>
</dbReference>
<evidence type="ECO:0000259" key="7">
    <source>
        <dbReference type="PROSITE" id="PS51396"/>
    </source>
</evidence>
<dbReference type="GO" id="GO:0005634">
    <property type="term" value="C:nucleus"/>
    <property type="evidence" value="ECO:0007669"/>
    <property type="project" value="TreeGrafter"/>
</dbReference>
<dbReference type="EMBL" id="KZ819635">
    <property type="protein sequence ID" value="PWN91481.1"/>
    <property type="molecule type" value="Genomic_DNA"/>
</dbReference>
<dbReference type="InterPro" id="IPR013535">
    <property type="entry name" value="PUL_dom"/>
</dbReference>
<reference evidence="8 9" key="1">
    <citation type="journal article" date="2018" name="Mol. Biol. Evol.">
        <title>Broad Genomic Sampling Reveals a Smut Pathogenic Ancestry of the Fungal Clade Ustilaginomycotina.</title>
        <authorList>
            <person name="Kijpornyongpan T."/>
            <person name="Mondo S.J."/>
            <person name="Barry K."/>
            <person name="Sandor L."/>
            <person name="Lee J."/>
            <person name="Lipzen A."/>
            <person name="Pangilinan J."/>
            <person name="LaButti K."/>
            <person name="Hainaut M."/>
            <person name="Henrissat B."/>
            <person name="Grigoriev I.V."/>
            <person name="Spatafora J.W."/>
            <person name="Aime M.C."/>
        </authorList>
    </citation>
    <scope>NUCLEOTIDE SEQUENCE [LARGE SCALE GENOMIC DNA]</scope>
    <source>
        <strain evidence="8 9">MCA 4198</strain>
    </source>
</reference>
<dbReference type="GO" id="GO:0043161">
    <property type="term" value="P:proteasome-mediated ubiquitin-dependent protein catabolic process"/>
    <property type="evidence" value="ECO:0007669"/>
    <property type="project" value="TreeGrafter"/>
</dbReference>
<dbReference type="AlphaFoldDB" id="A0A316YQG8"/>
<dbReference type="GO" id="GO:0005737">
    <property type="term" value="C:cytoplasm"/>
    <property type="evidence" value="ECO:0007669"/>
    <property type="project" value="UniProtKB-SubCell"/>
</dbReference>
<dbReference type="FunCoup" id="A0A316YQG8">
    <property type="interactions" value="974"/>
</dbReference>
<keyword evidence="9" id="KW-1185">Reference proteome</keyword>
<evidence type="ECO:0000256" key="1">
    <source>
        <dbReference type="ARBA" id="ARBA00004496"/>
    </source>
</evidence>
<dbReference type="GO" id="GO:0043130">
    <property type="term" value="F:ubiquitin binding"/>
    <property type="evidence" value="ECO:0007669"/>
    <property type="project" value="TreeGrafter"/>
</dbReference>
<dbReference type="InterPro" id="IPR011989">
    <property type="entry name" value="ARM-like"/>
</dbReference>
<dbReference type="InterPro" id="IPR015943">
    <property type="entry name" value="WD40/YVTN_repeat-like_dom_sf"/>
</dbReference>
<dbReference type="SMART" id="SM00320">
    <property type="entry name" value="WD40"/>
    <property type="match status" value="7"/>
</dbReference>
<evidence type="ECO:0000256" key="4">
    <source>
        <dbReference type="ARBA" id="ARBA00022737"/>
    </source>
</evidence>
<feature type="domain" description="PUL" evidence="7">
    <location>
        <begin position="524"/>
        <end position="800"/>
    </location>
</feature>
<evidence type="ECO:0000256" key="2">
    <source>
        <dbReference type="ARBA" id="ARBA00022490"/>
    </source>
</evidence>
<dbReference type="GeneID" id="37042930"/>
<evidence type="ECO:0000259" key="6">
    <source>
        <dbReference type="PROSITE" id="PS51394"/>
    </source>
</evidence>
<dbReference type="Gene3D" id="3.10.20.870">
    <property type="entry name" value="PFU (PLAA family ubiquitin binding), C-terminal domain"/>
    <property type="match status" value="1"/>
</dbReference>
<dbReference type="PROSITE" id="PS50082">
    <property type="entry name" value="WD_REPEATS_2"/>
    <property type="match status" value="2"/>
</dbReference>
<dbReference type="InterPro" id="IPR038122">
    <property type="entry name" value="PFU_sf"/>
</dbReference>
<evidence type="ECO:0000313" key="8">
    <source>
        <dbReference type="EMBL" id="PWN91481.1"/>
    </source>
</evidence>
<accession>A0A316YQG8</accession>
<keyword evidence="3 5" id="KW-0853">WD repeat</keyword>
<name>A0A316YQG8_9BASI</name>
<dbReference type="Gene3D" id="2.130.10.10">
    <property type="entry name" value="YVTN repeat-like/Quinoprotein amine dehydrogenase"/>
    <property type="match status" value="1"/>
</dbReference>
<dbReference type="Proteomes" id="UP000245768">
    <property type="component" value="Unassembled WGS sequence"/>
</dbReference>
<dbReference type="Pfam" id="PF08324">
    <property type="entry name" value="PUL"/>
    <property type="match status" value="1"/>
</dbReference>
<dbReference type="InterPro" id="IPR015155">
    <property type="entry name" value="PFU"/>
</dbReference>
<dbReference type="GO" id="GO:0010992">
    <property type="term" value="P:ubiquitin recycling"/>
    <property type="evidence" value="ECO:0007669"/>
    <property type="project" value="TreeGrafter"/>
</dbReference>
<dbReference type="InterPro" id="IPR036322">
    <property type="entry name" value="WD40_repeat_dom_sf"/>
</dbReference>
<dbReference type="InterPro" id="IPR001680">
    <property type="entry name" value="WD40_rpt"/>
</dbReference>
<gene>
    <name evidence="8" type="ORF">FA10DRAFT_265337</name>
</gene>
<dbReference type="OrthoDB" id="10265988at2759"/>
<dbReference type="CDD" id="cd00200">
    <property type="entry name" value="WD40"/>
    <property type="match status" value="1"/>
</dbReference>
<feature type="repeat" description="WD" evidence="5">
    <location>
        <begin position="118"/>
        <end position="151"/>
    </location>
</feature>
<feature type="domain" description="PFU" evidence="6">
    <location>
        <begin position="394"/>
        <end position="489"/>
    </location>
</feature>
<feature type="repeat" description="WD" evidence="5">
    <location>
        <begin position="258"/>
        <end position="289"/>
    </location>
</feature>
<evidence type="ECO:0000313" key="9">
    <source>
        <dbReference type="Proteomes" id="UP000245768"/>
    </source>
</evidence>